<organism evidence="6 7">
    <name type="scientific">Microtetraspora fusca</name>
    <dbReference type="NCBI Taxonomy" id="1997"/>
    <lineage>
        <taxon>Bacteria</taxon>
        <taxon>Bacillati</taxon>
        <taxon>Actinomycetota</taxon>
        <taxon>Actinomycetes</taxon>
        <taxon>Streptosporangiales</taxon>
        <taxon>Streptosporangiaceae</taxon>
        <taxon>Microtetraspora</taxon>
    </lineage>
</organism>
<dbReference type="RefSeq" id="WP_066941329.1">
    <property type="nucleotide sequence ID" value="NZ_BBYK01000046.1"/>
</dbReference>
<dbReference type="SUPFAM" id="SSF46689">
    <property type="entry name" value="Homeodomain-like"/>
    <property type="match status" value="1"/>
</dbReference>
<evidence type="ECO:0000256" key="3">
    <source>
        <dbReference type="ARBA" id="ARBA00023163"/>
    </source>
</evidence>
<dbReference type="InterPro" id="IPR041347">
    <property type="entry name" value="MftR_C"/>
</dbReference>
<comment type="caution">
    <text evidence="6">The sequence shown here is derived from an EMBL/GenBank/DDBJ whole genome shotgun (WGS) entry which is preliminary data.</text>
</comment>
<dbReference type="InterPro" id="IPR001647">
    <property type="entry name" value="HTH_TetR"/>
</dbReference>
<dbReference type="Gene3D" id="1.10.10.60">
    <property type="entry name" value="Homeodomain-like"/>
    <property type="match status" value="1"/>
</dbReference>
<dbReference type="PRINTS" id="PR00455">
    <property type="entry name" value="HTHTETR"/>
</dbReference>
<dbReference type="InterPro" id="IPR023772">
    <property type="entry name" value="DNA-bd_HTH_TetR-type_CS"/>
</dbReference>
<dbReference type="Pfam" id="PF00440">
    <property type="entry name" value="TetR_N"/>
    <property type="match status" value="1"/>
</dbReference>
<dbReference type="PANTHER" id="PTHR30055">
    <property type="entry name" value="HTH-TYPE TRANSCRIPTIONAL REGULATOR RUTR"/>
    <property type="match status" value="1"/>
</dbReference>
<protein>
    <submittedName>
        <fullName evidence="6">TetR family transcriptional regulator</fullName>
    </submittedName>
</protein>
<feature type="DNA-binding region" description="H-T-H motif" evidence="4">
    <location>
        <begin position="35"/>
        <end position="54"/>
    </location>
</feature>
<evidence type="ECO:0000256" key="2">
    <source>
        <dbReference type="ARBA" id="ARBA00023125"/>
    </source>
</evidence>
<dbReference type="Proteomes" id="UP001602119">
    <property type="component" value="Unassembled WGS sequence"/>
</dbReference>
<evidence type="ECO:0000259" key="5">
    <source>
        <dbReference type="PROSITE" id="PS50977"/>
    </source>
</evidence>
<sequence length="202" mass="22799">MTTVGLRERKKQKTRIALIDAALDLFLAEGYDITTVDQIAAAVDVSPRTFFRYFASKEEVALSPCRDGQEIFESELAARPGDESPYQAVMRAMRTTLATVRDGDPAEADRFVKVRRLMKETPSLIAGQMCMIAQSERRLTEEVARRRGTDVDDLHTQFVVSVLTTINRVCLEHGPDDPAPLLERMERTIAIAERCLRPGWDR</sequence>
<dbReference type="PROSITE" id="PS01081">
    <property type="entry name" value="HTH_TETR_1"/>
    <property type="match status" value="1"/>
</dbReference>
<evidence type="ECO:0000313" key="6">
    <source>
        <dbReference type="EMBL" id="MFF4774867.1"/>
    </source>
</evidence>
<keyword evidence="7" id="KW-1185">Reference proteome</keyword>
<dbReference type="InterPro" id="IPR050109">
    <property type="entry name" value="HTH-type_TetR-like_transc_reg"/>
</dbReference>
<evidence type="ECO:0000313" key="7">
    <source>
        <dbReference type="Proteomes" id="UP001602119"/>
    </source>
</evidence>
<feature type="domain" description="HTH tetR-type" evidence="5">
    <location>
        <begin position="12"/>
        <end position="72"/>
    </location>
</feature>
<dbReference type="EMBL" id="JBIAXI010000010">
    <property type="protein sequence ID" value="MFF4774867.1"/>
    <property type="molecule type" value="Genomic_DNA"/>
</dbReference>
<reference evidence="6 7" key="1">
    <citation type="submission" date="2024-10" db="EMBL/GenBank/DDBJ databases">
        <title>The Natural Products Discovery Center: Release of the First 8490 Sequenced Strains for Exploring Actinobacteria Biosynthetic Diversity.</title>
        <authorList>
            <person name="Kalkreuter E."/>
            <person name="Kautsar S.A."/>
            <person name="Yang D."/>
            <person name="Bader C.D."/>
            <person name="Teijaro C.N."/>
            <person name="Fluegel L."/>
            <person name="Davis C.M."/>
            <person name="Simpson J.R."/>
            <person name="Lauterbach L."/>
            <person name="Steele A.D."/>
            <person name="Gui C."/>
            <person name="Meng S."/>
            <person name="Li G."/>
            <person name="Viehrig K."/>
            <person name="Ye F."/>
            <person name="Su P."/>
            <person name="Kiefer A.F."/>
            <person name="Nichols A."/>
            <person name="Cepeda A.J."/>
            <person name="Yan W."/>
            <person name="Fan B."/>
            <person name="Jiang Y."/>
            <person name="Adhikari A."/>
            <person name="Zheng C.-J."/>
            <person name="Schuster L."/>
            <person name="Cowan T.M."/>
            <person name="Smanski M.J."/>
            <person name="Chevrette M.G."/>
            <person name="De Carvalho L.P.S."/>
            <person name="Shen B."/>
        </authorList>
    </citation>
    <scope>NUCLEOTIDE SEQUENCE [LARGE SCALE GENOMIC DNA]</scope>
    <source>
        <strain evidence="6 7">NPDC001281</strain>
    </source>
</reference>
<name>A0ABW6V6C0_MICFU</name>
<evidence type="ECO:0000256" key="4">
    <source>
        <dbReference type="PROSITE-ProRule" id="PRU00335"/>
    </source>
</evidence>
<dbReference type="PROSITE" id="PS50977">
    <property type="entry name" value="HTH_TETR_2"/>
    <property type="match status" value="1"/>
</dbReference>
<gene>
    <name evidence="6" type="ORF">ACFY05_18610</name>
</gene>
<keyword evidence="2 4" id="KW-0238">DNA-binding</keyword>
<dbReference type="Gene3D" id="1.10.357.10">
    <property type="entry name" value="Tetracycline Repressor, domain 2"/>
    <property type="match status" value="1"/>
</dbReference>
<dbReference type="PANTHER" id="PTHR30055:SF234">
    <property type="entry name" value="HTH-TYPE TRANSCRIPTIONAL REGULATOR BETI"/>
    <property type="match status" value="1"/>
</dbReference>
<dbReference type="InterPro" id="IPR009057">
    <property type="entry name" value="Homeodomain-like_sf"/>
</dbReference>
<dbReference type="Pfam" id="PF17754">
    <property type="entry name" value="TetR_C_14"/>
    <property type="match status" value="1"/>
</dbReference>
<proteinExistence type="predicted"/>
<keyword evidence="1" id="KW-0805">Transcription regulation</keyword>
<keyword evidence="3" id="KW-0804">Transcription</keyword>
<accession>A0ABW6V6C0</accession>
<evidence type="ECO:0000256" key="1">
    <source>
        <dbReference type="ARBA" id="ARBA00023015"/>
    </source>
</evidence>